<keyword evidence="3" id="KW-1185">Reference proteome</keyword>
<accession>A0A7J5YMC5</accession>
<feature type="compositionally biased region" description="Acidic residues" evidence="1">
    <location>
        <begin position="181"/>
        <end position="193"/>
    </location>
</feature>
<evidence type="ECO:0000313" key="3">
    <source>
        <dbReference type="Proteomes" id="UP000518266"/>
    </source>
</evidence>
<dbReference type="Proteomes" id="UP000518266">
    <property type="component" value="Unassembled WGS sequence"/>
</dbReference>
<dbReference type="AlphaFoldDB" id="A0A7J5YMC5"/>
<organism evidence="2 3">
    <name type="scientific">Dissostichus mawsoni</name>
    <name type="common">Antarctic cod</name>
    <dbReference type="NCBI Taxonomy" id="36200"/>
    <lineage>
        <taxon>Eukaryota</taxon>
        <taxon>Metazoa</taxon>
        <taxon>Chordata</taxon>
        <taxon>Craniata</taxon>
        <taxon>Vertebrata</taxon>
        <taxon>Euteleostomi</taxon>
        <taxon>Actinopterygii</taxon>
        <taxon>Neopterygii</taxon>
        <taxon>Teleostei</taxon>
        <taxon>Neoteleostei</taxon>
        <taxon>Acanthomorphata</taxon>
        <taxon>Eupercaria</taxon>
        <taxon>Perciformes</taxon>
        <taxon>Notothenioidei</taxon>
        <taxon>Nototheniidae</taxon>
        <taxon>Dissostichus</taxon>
    </lineage>
</organism>
<evidence type="ECO:0000256" key="1">
    <source>
        <dbReference type="SAM" id="MobiDB-lite"/>
    </source>
</evidence>
<reference evidence="2 3" key="1">
    <citation type="submission" date="2020-03" db="EMBL/GenBank/DDBJ databases">
        <title>Dissostichus mawsoni Genome sequencing and assembly.</title>
        <authorList>
            <person name="Park H."/>
        </authorList>
    </citation>
    <scope>NUCLEOTIDE SEQUENCE [LARGE SCALE GENOMIC DNA]</scope>
    <source>
        <strain evidence="2">DM0001</strain>
        <tissue evidence="2">Muscle</tissue>
    </source>
</reference>
<proteinExistence type="predicted"/>
<feature type="region of interest" description="Disordered" evidence="1">
    <location>
        <begin position="162"/>
        <end position="203"/>
    </location>
</feature>
<evidence type="ECO:0000313" key="2">
    <source>
        <dbReference type="EMBL" id="KAF3849567.1"/>
    </source>
</evidence>
<dbReference type="EMBL" id="JAAKFY010000011">
    <property type="protein sequence ID" value="KAF3849567.1"/>
    <property type="molecule type" value="Genomic_DNA"/>
</dbReference>
<feature type="non-terminal residue" evidence="2">
    <location>
        <position position="203"/>
    </location>
</feature>
<protein>
    <submittedName>
        <fullName evidence="2">Uncharacterized protein</fullName>
    </submittedName>
</protein>
<sequence>MNEQQTKADSIWHGGSSFPCSVVSVTFFLCTADLNEPSDDSKVSTDKEDCLGSMTAEETVVNIKIYFPCEKLRQSLKYSSPYRMRPCIKRITRMKTRLQLFMKMSFLLIEMHCNLGYLCLFAALSSDSEPQASSAPCPDLMNLVEEVTCLVGGIRLTEVCTDQRQEAEKEEGKQPVGSPPEETEDVSSSELEEQQSSSADDSF</sequence>
<feature type="compositionally biased region" description="Low complexity" evidence="1">
    <location>
        <begin position="194"/>
        <end position="203"/>
    </location>
</feature>
<gene>
    <name evidence="2" type="ORF">F7725_019286</name>
</gene>
<name>A0A7J5YMC5_DISMA</name>
<feature type="compositionally biased region" description="Basic and acidic residues" evidence="1">
    <location>
        <begin position="162"/>
        <end position="173"/>
    </location>
</feature>
<comment type="caution">
    <text evidence="2">The sequence shown here is derived from an EMBL/GenBank/DDBJ whole genome shotgun (WGS) entry which is preliminary data.</text>
</comment>